<proteinExistence type="predicted"/>
<evidence type="ECO:0000313" key="5">
    <source>
        <dbReference type="EMBL" id="GEL21810.1"/>
    </source>
</evidence>
<dbReference type="EMBL" id="BJVJ01000004">
    <property type="protein sequence ID" value="GEL21810.1"/>
    <property type="molecule type" value="Genomic_DNA"/>
</dbReference>
<gene>
    <name evidence="5" type="ORF">PSU4_07640</name>
</gene>
<organism evidence="5 6">
    <name type="scientific">Pseudonocardia sulfidoxydans NBRC 16205</name>
    <dbReference type="NCBI Taxonomy" id="1223511"/>
    <lineage>
        <taxon>Bacteria</taxon>
        <taxon>Bacillati</taxon>
        <taxon>Actinomycetota</taxon>
        <taxon>Actinomycetes</taxon>
        <taxon>Pseudonocardiales</taxon>
        <taxon>Pseudonocardiaceae</taxon>
        <taxon>Pseudonocardia</taxon>
    </lineage>
</organism>
<dbReference type="InterPro" id="IPR002734">
    <property type="entry name" value="RibDG_C"/>
</dbReference>
<dbReference type="Gene3D" id="3.40.430.10">
    <property type="entry name" value="Dihydrofolate Reductase, subunit A"/>
    <property type="match status" value="1"/>
</dbReference>
<name>A0A511DAH1_9PSEU</name>
<dbReference type="AlphaFoldDB" id="A0A511DAH1"/>
<evidence type="ECO:0000256" key="1">
    <source>
        <dbReference type="ARBA" id="ARBA00005104"/>
    </source>
</evidence>
<comment type="pathway">
    <text evidence="1">Cofactor biosynthesis; riboflavin biosynthesis.</text>
</comment>
<dbReference type="InterPro" id="IPR024072">
    <property type="entry name" value="DHFR-like_dom_sf"/>
</dbReference>
<comment type="caution">
    <text evidence="5">The sequence shown here is derived from an EMBL/GenBank/DDBJ whole genome shotgun (WGS) entry which is preliminary data.</text>
</comment>
<accession>A0A511DAH1</accession>
<keyword evidence="6" id="KW-1185">Reference proteome</keyword>
<evidence type="ECO:0000256" key="3">
    <source>
        <dbReference type="ARBA" id="ARBA00023002"/>
    </source>
</evidence>
<dbReference type="Pfam" id="PF01872">
    <property type="entry name" value="RibD_C"/>
    <property type="match status" value="1"/>
</dbReference>
<dbReference type="GO" id="GO:0009231">
    <property type="term" value="P:riboflavin biosynthetic process"/>
    <property type="evidence" value="ECO:0007669"/>
    <property type="project" value="InterPro"/>
</dbReference>
<dbReference type="Proteomes" id="UP000321685">
    <property type="component" value="Unassembled WGS sequence"/>
</dbReference>
<reference evidence="5 6" key="1">
    <citation type="submission" date="2019-07" db="EMBL/GenBank/DDBJ databases">
        <title>Whole genome shotgun sequence of Pseudonocardia sulfidoxydans NBRC 16205.</title>
        <authorList>
            <person name="Hosoyama A."/>
            <person name="Uohara A."/>
            <person name="Ohji S."/>
            <person name="Ichikawa N."/>
        </authorList>
    </citation>
    <scope>NUCLEOTIDE SEQUENCE [LARGE SCALE GENOMIC DNA]</scope>
    <source>
        <strain evidence="5 6">NBRC 16205</strain>
    </source>
</reference>
<dbReference type="PANTHER" id="PTHR38011">
    <property type="entry name" value="DIHYDROFOLATE REDUCTASE FAMILY PROTEIN (AFU_ORTHOLOGUE AFUA_8G06820)"/>
    <property type="match status" value="1"/>
</dbReference>
<sequence>MGFDRYLCSPEVMTGRPHVLLSAAVSLDGCIDDVSGERLILSNDADLDRVDEVRASVDAILVGANTIRCDDPRLLVRSDARRAARVATGRPPSPVKVTLTRTGKIAPDSRFLTAGEGERIVYAPASAVSDVRDRIRDAATVVGVGDPLDIETLLADLRRRGVRRLMVEGGSEVHTLFMASGLVDELHVVFAPFLVGQPGAPRFVNAAEFPQGPTHRMRLVETRPIGDVVLLRYLPCSDT</sequence>
<dbReference type="GO" id="GO:0008703">
    <property type="term" value="F:5-amino-6-(5-phosphoribosylamino)uracil reductase activity"/>
    <property type="evidence" value="ECO:0007669"/>
    <property type="project" value="InterPro"/>
</dbReference>
<dbReference type="PANTHER" id="PTHR38011:SF7">
    <property type="entry name" value="2,5-DIAMINO-6-RIBOSYLAMINO-4(3H)-PYRIMIDINONE 5'-PHOSPHATE REDUCTASE"/>
    <property type="match status" value="1"/>
</dbReference>
<keyword evidence="2" id="KW-0521">NADP</keyword>
<feature type="domain" description="Bacterial bifunctional deaminase-reductase C-terminal" evidence="4">
    <location>
        <begin position="17"/>
        <end position="230"/>
    </location>
</feature>
<evidence type="ECO:0000256" key="2">
    <source>
        <dbReference type="ARBA" id="ARBA00022857"/>
    </source>
</evidence>
<evidence type="ECO:0000259" key="4">
    <source>
        <dbReference type="Pfam" id="PF01872"/>
    </source>
</evidence>
<evidence type="ECO:0000313" key="6">
    <source>
        <dbReference type="Proteomes" id="UP000321685"/>
    </source>
</evidence>
<keyword evidence="3" id="KW-0560">Oxidoreductase</keyword>
<dbReference type="SUPFAM" id="SSF53597">
    <property type="entry name" value="Dihydrofolate reductase-like"/>
    <property type="match status" value="1"/>
</dbReference>
<dbReference type="InterPro" id="IPR050765">
    <property type="entry name" value="Riboflavin_Biosynth_HTPR"/>
</dbReference>
<protein>
    <recommendedName>
        <fullName evidence="4">Bacterial bifunctional deaminase-reductase C-terminal domain-containing protein</fullName>
    </recommendedName>
</protein>